<feature type="transmembrane region" description="Helical" evidence="1">
    <location>
        <begin position="173"/>
        <end position="192"/>
    </location>
</feature>
<keyword evidence="1" id="KW-0812">Transmembrane</keyword>
<evidence type="ECO:0000256" key="1">
    <source>
        <dbReference type="SAM" id="Phobius"/>
    </source>
</evidence>
<keyword evidence="2" id="KW-0732">Signal</keyword>
<evidence type="ECO:0000313" key="4">
    <source>
        <dbReference type="Proteomes" id="UP000198406"/>
    </source>
</evidence>
<keyword evidence="1" id="KW-1133">Transmembrane helix</keyword>
<sequence length="331" mass="36121">MSSPQVLVAVLVGVLFAGYQLQVADNAVASTRLRSGDMFPTVFQQCEPDLVQYCGAADMGAKVSLTLHGKVTGSEILAGTTLTAISEEDRLVKHLSSEEPEDAGKGRLRASAYVDDVKTEESILGTTLAPFPCLEMFWKKNLVSLNCSRALNQLRNVQELRHQQERNQRRAEYILIGALMLFLCSLGIGQQIQLLLKELSKYRFVVWGFFNRWCLLLTFFMAIIGCCEIDSSISLNVVWIAIFLYVRGSKKGPGIGCCKEHTGTVESMFNTSITGNGQIESGQGSCKPSSYSYSGVSSEQSESSCECSIGSGLSSADCEFCGGEELSRTLF</sequence>
<dbReference type="EMBL" id="BDSP01000041">
    <property type="protein sequence ID" value="GAX11501.1"/>
    <property type="molecule type" value="Genomic_DNA"/>
</dbReference>
<feature type="signal peptide" evidence="2">
    <location>
        <begin position="1"/>
        <end position="24"/>
    </location>
</feature>
<name>A0A1Z5JCL7_FISSO</name>
<keyword evidence="4" id="KW-1185">Reference proteome</keyword>
<protein>
    <submittedName>
        <fullName evidence="3">Uncharacterized protein</fullName>
    </submittedName>
</protein>
<evidence type="ECO:0000256" key="2">
    <source>
        <dbReference type="SAM" id="SignalP"/>
    </source>
</evidence>
<proteinExistence type="predicted"/>
<evidence type="ECO:0000313" key="3">
    <source>
        <dbReference type="EMBL" id="GAX11501.1"/>
    </source>
</evidence>
<dbReference type="Proteomes" id="UP000198406">
    <property type="component" value="Unassembled WGS sequence"/>
</dbReference>
<comment type="caution">
    <text evidence="3">The sequence shown here is derived from an EMBL/GenBank/DDBJ whole genome shotgun (WGS) entry which is preliminary data.</text>
</comment>
<reference evidence="3 4" key="1">
    <citation type="journal article" date="2015" name="Plant Cell">
        <title>Oil accumulation by the oleaginous diatom Fistulifera solaris as revealed by the genome and transcriptome.</title>
        <authorList>
            <person name="Tanaka T."/>
            <person name="Maeda Y."/>
            <person name="Veluchamy A."/>
            <person name="Tanaka M."/>
            <person name="Abida H."/>
            <person name="Marechal E."/>
            <person name="Bowler C."/>
            <person name="Muto M."/>
            <person name="Sunaga Y."/>
            <person name="Tanaka M."/>
            <person name="Yoshino T."/>
            <person name="Taniguchi T."/>
            <person name="Fukuda Y."/>
            <person name="Nemoto M."/>
            <person name="Matsumoto M."/>
            <person name="Wong P.S."/>
            <person name="Aburatani S."/>
            <person name="Fujibuchi W."/>
        </authorList>
    </citation>
    <scope>NUCLEOTIDE SEQUENCE [LARGE SCALE GENOMIC DNA]</scope>
    <source>
        <strain evidence="3 4">JPCC DA0580</strain>
    </source>
</reference>
<dbReference type="InParanoid" id="A0A1Z5JCL7"/>
<organism evidence="3 4">
    <name type="scientific">Fistulifera solaris</name>
    <name type="common">Oleaginous diatom</name>
    <dbReference type="NCBI Taxonomy" id="1519565"/>
    <lineage>
        <taxon>Eukaryota</taxon>
        <taxon>Sar</taxon>
        <taxon>Stramenopiles</taxon>
        <taxon>Ochrophyta</taxon>
        <taxon>Bacillariophyta</taxon>
        <taxon>Bacillariophyceae</taxon>
        <taxon>Bacillariophycidae</taxon>
        <taxon>Naviculales</taxon>
        <taxon>Naviculaceae</taxon>
        <taxon>Fistulifera</taxon>
    </lineage>
</organism>
<gene>
    <name evidence="3" type="ORF">FisN_22Lu252</name>
</gene>
<dbReference type="AlphaFoldDB" id="A0A1Z5JCL7"/>
<feature type="transmembrane region" description="Helical" evidence="1">
    <location>
        <begin position="204"/>
        <end position="223"/>
    </location>
</feature>
<feature type="chain" id="PRO_5012893595" evidence="2">
    <location>
        <begin position="25"/>
        <end position="331"/>
    </location>
</feature>
<keyword evidence="1" id="KW-0472">Membrane</keyword>
<accession>A0A1Z5JCL7</accession>